<keyword evidence="3" id="KW-0206">Cytoskeleton</keyword>
<evidence type="ECO:0000313" key="7">
    <source>
        <dbReference type="EMBL" id="NXL65560.1"/>
    </source>
</evidence>
<keyword evidence="2" id="KW-0963">Cytoplasm</keyword>
<comment type="caution">
    <text evidence="7">The sequence shown here is derived from an EMBL/GenBank/DDBJ whole genome shotgun (WGS) entry which is preliminary data.</text>
</comment>
<evidence type="ECO:0000256" key="5">
    <source>
        <dbReference type="ARBA" id="ARBA00035661"/>
    </source>
</evidence>
<dbReference type="AlphaFoldDB" id="A0A7L0UIJ5"/>
<sequence length="55" mass="6194">SYAGFIPQYNYQFGETFGRTTCRLLTDPALAKSPRPLLAPLHEQKLVEDVSGMQH</sequence>
<proteinExistence type="inferred from homology"/>
<evidence type="ECO:0000256" key="1">
    <source>
        <dbReference type="ARBA" id="ARBA00004430"/>
    </source>
</evidence>
<dbReference type="GO" id="GO:0005634">
    <property type="term" value="C:nucleus"/>
    <property type="evidence" value="ECO:0007669"/>
    <property type="project" value="TreeGrafter"/>
</dbReference>
<dbReference type="GO" id="GO:0015630">
    <property type="term" value="C:microtubule cytoskeleton"/>
    <property type="evidence" value="ECO:0007669"/>
    <property type="project" value="UniProtKB-ARBA"/>
</dbReference>
<comment type="subcellular location">
    <subcellularLocation>
        <location evidence="1">Cytoplasm</location>
        <location evidence="1">Cytoskeleton</location>
        <location evidence="1">Cilium axoneme</location>
    </subcellularLocation>
</comment>
<gene>
    <name evidence="7" type="primary">Fam166a</name>
    <name evidence="7" type="ORF">CHOACU_R03866</name>
</gene>
<evidence type="ECO:0000259" key="6">
    <source>
        <dbReference type="Pfam" id="PF10629"/>
    </source>
</evidence>
<reference evidence="7 8" key="1">
    <citation type="submission" date="2019-09" db="EMBL/GenBank/DDBJ databases">
        <title>Bird 10,000 Genomes (B10K) Project - Family phase.</title>
        <authorList>
            <person name="Zhang G."/>
        </authorList>
    </citation>
    <scope>NUCLEOTIDE SEQUENCE [LARGE SCALE GENOMIC DNA]</scope>
    <source>
        <strain evidence="7">B10K-DU-008-62</strain>
        <tissue evidence="7">Mixed tissue sample</tissue>
    </source>
</reference>
<dbReference type="Proteomes" id="UP000568556">
    <property type="component" value="Unassembled WGS sequence"/>
</dbReference>
<keyword evidence="8" id="KW-1185">Reference proteome</keyword>
<feature type="non-terminal residue" evidence="7">
    <location>
        <position position="55"/>
    </location>
</feature>
<dbReference type="PANTHER" id="PTHR47299:SF1">
    <property type="entry name" value="PROTEIN FAM166A"/>
    <property type="match status" value="1"/>
</dbReference>
<feature type="non-terminal residue" evidence="7">
    <location>
        <position position="1"/>
    </location>
</feature>
<comment type="similarity">
    <text evidence="5">Belongs to the CIMIP2 family.</text>
</comment>
<evidence type="ECO:0000313" key="8">
    <source>
        <dbReference type="Proteomes" id="UP000568556"/>
    </source>
</evidence>
<feature type="domain" description="Ciliary microtubule inner protein 2A-C-like" evidence="6">
    <location>
        <begin position="2"/>
        <end position="35"/>
    </location>
</feature>
<dbReference type="GO" id="GO:0005930">
    <property type="term" value="C:axoneme"/>
    <property type="evidence" value="ECO:0007669"/>
    <property type="project" value="UniProtKB-SubCell"/>
</dbReference>
<accession>A0A7L0UIJ5</accession>
<keyword evidence="4" id="KW-0966">Cell projection</keyword>
<dbReference type="InterPro" id="IPR018902">
    <property type="entry name" value="CMI2A-C-like_dom"/>
</dbReference>
<evidence type="ECO:0000256" key="4">
    <source>
        <dbReference type="ARBA" id="ARBA00023273"/>
    </source>
</evidence>
<dbReference type="OrthoDB" id="2019884at2759"/>
<dbReference type="EMBL" id="VXAQ01001291">
    <property type="protein sequence ID" value="NXL65560.1"/>
    <property type="molecule type" value="Genomic_DNA"/>
</dbReference>
<dbReference type="PANTHER" id="PTHR47299">
    <property type="entry name" value="PROTEIN FAM166A"/>
    <property type="match status" value="1"/>
</dbReference>
<organism evidence="7 8">
    <name type="scientific">Chordeiles acutipennis</name>
    <name type="common">Lesser nighthawk</name>
    <name type="synonym">Caprimulgus acutipennis</name>
    <dbReference type="NCBI Taxonomy" id="118183"/>
    <lineage>
        <taxon>Eukaryota</taxon>
        <taxon>Metazoa</taxon>
        <taxon>Chordata</taxon>
        <taxon>Craniata</taxon>
        <taxon>Vertebrata</taxon>
        <taxon>Euteleostomi</taxon>
        <taxon>Archelosauria</taxon>
        <taxon>Archosauria</taxon>
        <taxon>Dinosauria</taxon>
        <taxon>Saurischia</taxon>
        <taxon>Theropoda</taxon>
        <taxon>Coelurosauria</taxon>
        <taxon>Aves</taxon>
        <taxon>Neognathae</taxon>
        <taxon>Neoaves</taxon>
        <taxon>Strisores</taxon>
        <taxon>Caprimulgiformes</taxon>
        <taxon>Caprimulgidae</taxon>
        <taxon>Chordeilinae</taxon>
        <taxon>Chordeiles</taxon>
    </lineage>
</organism>
<evidence type="ECO:0000256" key="3">
    <source>
        <dbReference type="ARBA" id="ARBA00023212"/>
    </source>
</evidence>
<dbReference type="InterPro" id="IPR052683">
    <property type="entry name" value="CIMIP2A"/>
</dbReference>
<evidence type="ECO:0000256" key="2">
    <source>
        <dbReference type="ARBA" id="ARBA00022490"/>
    </source>
</evidence>
<protein>
    <submittedName>
        <fullName evidence="7">F166A protein</fullName>
    </submittedName>
</protein>
<name>A0A7L0UIJ5_CHOAC</name>
<dbReference type="Pfam" id="PF10629">
    <property type="entry name" value="CMI2B-like"/>
    <property type="match status" value="1"/>
</dbReference>